<dbReference type="PROSITE" id="PS51039">
    <property type="entry name" value="ZF_AN1"/>
    <property type="match status" value="1"/>
</dbReference>
<dbReference type="Gene3D" id="3.10.20.90">
    <property type="entry name" value="Phosphatidylinositol 3-kinase Catalytic Subunit, Chain A, domain 1"/>
    <property type="match status" value="2"/>
</dbReference>
<dbReference type="InterPro" id="IPR000626">
    <property type="entry name" value="Ubiquitin-like_dom"/>
</dbReference>
<proteinExistence type="inferred from homology"/>
<dbReference type="Pfam" id="PF01428">
    <property type="entry name" value="zf-AN1"/>
    <property type="match status" value="1"/>
</dbReference>
<evidence type="ECO:0000256" key="4">
    <source>
        <dbReference type="ARBA" id="ARBA00022490"/>
    </source>
</evidence>
<evidence type="ECO:0000256" key="3">
    <source>
        <dbReference type="ARBA" id="ARBA00008430"/>
    </source>
</evidence>
<evidence type="ECO:0000313" key="13">
    <source>
        <dbReference type="EMBL" id="KAG1306820.1"/>
    </source>
</evidence>
<dbReference type="InterPro" id="IPR000058">
    <property type="entry name" value="Znf_AN1"/>
</dbReference>
<evidence type="ECO:0008006" key="15">
    <source>
        <dbReference type="Google" id="ProtNLM"/>
    </source>
</evidence>
<evidence type="ECO:0000256" key="5">
    <source>
        <dbReference type="ARBA" id="ARBA00022499"/>
    </source>
</evidence>
<evidence type="ECO:0000256" key="2">
    <source>
        <dbReference type="ARBA" id="ARBA00004496"/>
    </source>
</evidence>
<name>A0A9P6X780_RHIOR</name>
<dbReference type="InterPro" id="IPR035896">
    <property type="entry name" value="AN1-like_Znf"/>
</dbReference>
<dbReference type="FunFam" id="3.10.20.90:FF:000004">
    <property type="entry name" value="Polyubiquitin Ubiquitin"/>
    <property type="match status" value="1"/>
</dbReference>
<dbReference type="Proteomes" id="UP000716291">
    <property type="component" value="Unassembled WGS sequence"/>
</dbReference>
<dbReference type="AlphaFoldDB" id="A0A9P6X780"/>
<comment type="similarity">
    <text evidence="3">Belongs to the ubiquitin family.</text>
</comment>
<dbReference type="FunFam" id="3.10.20.90:FF:000160">
    <property type="entry name" value="Polyubiquitin-C"/>
    <property type="match status" value="1"/>
</dbReference>
<dbReference type="InterPro" id="IPR050158">
    <property type="entry name" value="Ubiquitin_ubiquitin-like"/>
</dbReference>
<keyword evidence="8" id="KW-0862">Zinc</keyword>
<evidence type="ECO:0000313" key="14">
    <source>
        <dbReference type="Proteomes" id="UP000716291"/>
    </source>
</evidence>
<dbReference type="EMBL" id="JAANQT010001058">
    <property type="protein sequence ID" value="KAG1306820.1"/>
    <property type="molecule type" value="Genomic_DNA"/>
</dbReference>
<evidence type="ECO:0000256" key="10">
    <source>
        <dbReference type="PROSITE-ProRule" id="PRU00449"/>
    </source>
</evidence>
<evidence type="ECO:0000256" key="1">
    <source>
        <dbReference type="ARBA" id="ARBA00004123"/>
    </source>
</evidence>
<dbReference type="InterPro" id="IPR019956">
    <property type="entry name" value="Ubiquitin_dom"/>
</dbReference>
<keyword evidence="5" id="KW-1017">Isopeptide bond</keyword>
<organism evidence="13 14">
    <name type="scientific">Rhizopus oryzae</name>
    <name type="common">Mucormycosis agent</name>
    <name type="synonym">Rhizopus arrhizus var. delemar</name>
    <dbReference type="NCBI Taxonomy" id="64495"/>
    <lineage>
        <taxon>Eukaryota</taxon>
        <taxon>Fungi</taxon>
        <taxon>Fungi incertae sedis</taxon>
        <taxon>Mucoromycota</taxon>
        <taxon>Mucoromycotina</taxon>
        <taxon>Mucoromycetes</taxon>
        <taxon>Mucorales</taxon>
        <taxon>Mucorineae</taxon>
        <taxon>Rhizopodaceae</taxon>
        <taxon>Rhizopus</taxon>
    </lineage>
</organism>
<comment type="subcellular location">
    <subcellularLocation>
        <location evidence="2">Cytoplasm</location>
    </subcellularLocation>
    <subcellularLocation>
        <location evidence="1">Nucleus</location>
    </subcellularLocation>
</comment>
<dbReference type="Gene3D" id="4.10.1110.10">
    <property type="entry name" value="AN1-like Zinc finger"/>
    <property type="match status" value="1"/>
</dbReference>
<comment type="caution">
    <text evidence="13">The sequence shown here is derived from an EMBL/GenBank/DDBJ whole genome shotgun (WGS) entry which is preliminary data.</text>
</comment>
<keyword evidence="7 10" id="KW-0863">Zinc-finger</keyword>
<feature type="domain" description="AN1-type" evidence="12">
    <location>
        <begin position="164"/>
        <end position="213"/>
    </location>
</feature>
<feature type="domain" description="Ubiquitin-like" evidence="11">
    <location>
        <begin position="1"/>
        <end position="74"/>
    </location>
</feature>
<dbReference type="PROSITE" id="PS50053">
    <property type="entry name" value="UBIQUITIN_2"/>
    <property type="match status" value="2"/>
</dbReference>
<dbReference type="CDD" id="cd01803">
    <property type="entry name" value="Ubl_ubiquitin"/>
    <property type="match status" value="1"/>
</dbReference>
<evidence type="ECO:0000256" key="9">
    <source>
        <dbReference type="ARBA" id="ARBA00023242"/>
    </source>
</evidence>
<feature type="domain" description="Ubiquitin-like" evidence="11">
    <location>
        <begin position="79"/>
        <end position="154"/>
    </location>
</feature>
<accession>A0A9P6X780</accession>
<keyword evidence="14" id="KW-1185">Reference proteome</keyword>
<dbReference type="GO" id="GO:0008270">
    <property type="term" value="F:zinc ion binding"/>
    <property type="evidence" value="ECO:0007669"/>
    <property type="project" value="UniProtKB-KW"/>
</dbReference>
<dbReference type="Pfam" id="PF00240">
    <property type="entry name" value="ubiquitin"/>
    <property type="match status" value="2"/>
</dbReference>
<dbReference type="SMART" id="SM00213">
    <property type="entry name" value="UBQ"/>
    <property type="match status" value="2"/>
</dbReference>
<evidence type="ECO:0000256" key="8">
    <source>
        <dbReference type="ARBA" id="ARBA00022833"/>
    </source>
</evidence>
<dbReference type="SUPFAM" id="SSF54236">
    <property type="entry name" value="Ubiquitin-like"/>
    <property type="match status" value="2"/>
</dbReference>
<dbReference type="PANTHER" id="PTHR10666">
    <property type="entry name" value="UBIQUITIN"/>
    <property type="match status" value="1"/>
</dbReference>
<dbReference type="GO" id="GO:0005737">
    <property type="term" value="C:cytoplasm"/>
    <property type="evidence" value="ECO:0007669"/>
    <property type="project" value="UniProtKB-SubCell"/>
</dbReference>
<evidence type="ECO:0000259" key="12">
    <source>
        <dbReference type="PROSITE" id="PS51039"/>
    </source>
</evidence>
<dbReference type="PROSITE" id="PS00299">
    <property type="entry name" value="UBIQUITIN_1"/>
    <property type="match status" value="2"/>
</dbReference>
<evidence type="ECO:0000256" key="6">
    <source>
        <dbReference type="ARBA" id="ARBA00022723"/>
    </source>
</evidence>
<protein>
    <recommendedName>
        <fullName evidence="15">Polyubiquitin</fullName>
    </recommendedName>
</protein>
<keyword evidence="4" id="KW-0963">Cytoplasm</keyword>
<dbReference type="InterPro" id="IPR019954">
    <property type="entry name" value="Ubiquitin_CS"/>
</dbReference>
<reference evidence="13" key="1">
    <citation type="journal article" date="2020" name="Microb. Genom.">
        <title>Genetic diversity of clinical and environmental Mucorales isolates obtained from an investigation of mucormycosis cases among solid organ transplant recipients.</title>
        <authorList>
            <person name="Nguyen M.H."/>
            <person name="Kaul D."/>
            <person name="Muto C."/>
            <person name="Cheng S.J."/>
            <person name="Richter R.A."/>
            <person name="Bruno V.M."/>
            <person name="Liu G."/>
            <person name="Beyhan S."/>
            <person name="Sundermann A.J."/>
            <person name="Mounaud S."/>
            <person name="Pasculle A.W."/>
            <person name="Nierman W.C."/>
            <person name="Driscoll E."/>
            <person name="Cumbie R."/>
            <person name="Clancy C.J."/>
            <person name="Dupont C.L."/>
        </authorList>
    </citation>
    <scope>NUCLEOTIDE SEQUENCE</scope>
    <source>
        <strain evidence="13">GL11</strain>
    </source>
</reference>
<evidence type="ECO:0000256" key="7">
    <source>
        <dbReference type="ARBA" id="ARBA00022771"/>
    </source>
</evidence>
<dbReference type="PRINTS" id="PR00348">
    <property type="entry name" value="UBIQUITIN"/>
</dbReference>
<gene>
    <name evidence="13" type="ORF">G6F64_007297</name>
</gene>
<dbReference type="SMART" id="SM00154">
    <property type="entry name" value="ZnF_AN1"/>
    <property type="match status" value="1"/>
</dbReference>
<dbReference type="SUPFAM" id="SSF118310">
    <property type="entry name" value="AN1-like Zinc finger"/>
    <property type="match status" value="1"/>
</dbReference>
<keyword evidence="9" id="KW-0539">Nucleus</keyword>
<keyword evidence="6" id="KW-0479">Metal-binding</keyword>
<evidence type="ECO:0000259" key="11">
    <source>
        <dbReference type="PROSITE" id="PS50053"/>
    </source>
</evidence>
<sequence length="233" mass="26607">MYIFVKNLGDRTTILDVESSDSVDYVKQLIQDKHGIPPEQQRLIFAGKQLEEGRTLSDYNIQKESTLQLVLRLRLLGGMQIFVKTLTGKTITLEVESSDTIDNVKSKIQDKEGIPPDQQRLIFAGKQLEEGRTLSDYNIQKESTLHLVLRLRGGNGLEEQNKQTKKKTRCAFQSCSEKPVKIIGNCRYCQSNFCVRHRLPEDHLCENLTNCKQAAYERNSMKLLSERCVASKV</sequence>
<dbReference type="GO" id="GO:0005634">
    <property type="term" value="C:nucleus"/>
    <property type="evidence" value="ECO:0007669"/>
    <property type="project" value="UniProtKB-SubCell"/>
</dbReference>
<dbReference type="InterPro" id="IPR029071">
    <property type="entry name" value="Ubiquitin-like_domsf"/>
</dbReference>